<feature type="compositionally biased region" description="Acidic residues" evidence="2">
    <location>
        <begin position="256"/>
        <end position="268"/>
    </location>
</feature>
<dbReference type="GO" id="GO:0006623">
    <property type="term" value="P:protein targeting to vacuole"/>
    <property type="evidence" value="ECO:0007669"/>
    <property type="project" value="TreeGrafter"/>
</dbReference>
<dbReference type="OrthoDB" id="6278959at2759"/>
<comment type="similarity">
    <text evidence="1">Belongs to the VPS13 family.</text>
</comment>
<evidence type="ECO:0000256" key="1">
    <source>
        <dbReference type="ARBA" id="ARBA00006545"/>
    </source>
</evidence>
<proteinExistence type="inferred from homology"/>
<keyword evidence="4" id="KW-1185">Reference proteome</keyword>
<sequence length="340" mass="38270">METRPRHQSLRFTVGLRSLTIVDERRRWSIAEPSHELRPLLPLVVVPQASATVSDERRGLFWLAYELNPPGLASTSSLKVRTDPLRIVYQPELFLQAVKFFQPGNLRSGRVAAANTYTAIMARTEANLRAVIKNADIEDELLAPELTTDAPESVKRPVLKESSQWLFDFDIAAPKILFTDRLWPTSSSSREEKASVLGVLCDFGHFHLSNKAMEDSKESKLEETKSTTPRAKISFDEERTDEEDDFATPCGSPEPSDNEEGEEKDNENELTITQTDANRRRSSQVSSRPKKLYETYTLRLDDLRVLTGRMGDLQKSGLWAEVDDSGATLGNSLGRNFLVL</sequence>
<feature type="region of interest" description="Disordered" evidence="2">
    <location>
        <begin position="212"/>
        <end position="288"/>
    </location>
</feature>
<reference evidence="3 4" key="1">
    <citation type="submission" date="2018-11" db="EMBL/GenBank/DDBJ databases">
        <authorList>
            <consortium name="Pathogen Informatics"/>
        </authorList>
    </citation>
    <scope>NUCLEOTIDE SEQUENCE [LARGE SCALE GENOMIC DNA]</scope>
</reference>
<gene>
    <name evidence="3" type="ORF">DILT_LOCUS1140</name>
</gene>
<dbReference type="AlphaFoldDB" id="A0A3P6Q8A8"/>
<evidence type="ECO:0000256" key="2">
    <source>
        <dbReference type="SAM" id="MobiDB-lite"/>
    </source>
</evidence>
<evidence type="ECO:0000313" key="4">
    <source>
        <dbReference type="Proteomes" id="UP000281553"/>
    </source>
</evidence>
<protein>
    <submittedName>
        <fullName evidence="3">Uncharacterized protein</fullName>
    </submittedName>
</protein>
<accession>A0A3P6Q8A8</accession>
<dbReference type="EMBL" id="UYRU01006777">
    <property type="protein sequence ID" value="VDK40430.1"/>
    <property type="molecule type" value="Genomic_DNA"/>
</dbReference>
<organism evidence="3 4">
    <name type="scientific">Dibothriocephalus latus</name>
    <name type="common">Fish tapeworm</name>
    <name type="synonym">Diphyllobothrium latum</name>
    <dbReference type="NCBI Taxonomy" id="60516"/>
    <lineage>
        <taxon>Eukaryota</taxon>
        <taxon>Metazoa</taxon>
        <taxon>Spiralia</taxon>
        <taxon>Lophotrochozoa</taxon>
        <taxon>Platyhelminthes</taxon>
        <taxon>Cestoda</taxon>
        <taxon>Eucestoda</taxon>
        <taxon>Diphyllobothriidea</taxon>
        <taxon>Diphyllobothriidae</taxon>
        <taxon>Dibothriocephalus</taxon>
    </lineage>
</organism>
<dbReference type="GO" id="GO:0045053">
    <property type="term" value="P:protein retention in Golgi apparatus"/>
    <property type="evidence" value="ECO:0007669"/>
    <property type="project" value="TreeGrafter"/>
</dbReference>
<dbReference type="PANTHER" id="PTHR16166:SF93">
    <property type="entry name" value="INTERMEMBRANE LIPID TRANSFER PROTEIN VPS13"/>
    <property type="match status" value="1"/>
</dbReference>
<name>A0A3P6Q8A8_DIBLA</name>
<feature type="compositionally biased region" description="Basic and acidic residues" evidence="2">
    <location>
        <begin position="212"/>
        <end position="225"/>
    </location>
</feature>
<dbReference type="InterPro" id="IPR026847">
    <property type="entry name" value="VPS13"/>
</dbReference>
<dbReference type="PANTHER" id="PTHR16166">
    <property type="entry name" value="VACUOLAR PROTEIN SORTING-ASSOCIATED PROTEIN VPS13"/>
    <property type="match status" value="1"/>
</dbReference>
<dbReference type="Proteomes" id="UP000281553">
    <property type="component" value="Unassembled WGS sequence"/>
</dbReference>
<evidence type="ECO:0000313" key="3">
    <source>
        <dbReference type="EMBL" id="VDK40430.1"/>
    </source>
</evidence>